<keyword evidence="2" id="KW-0732">Signal</keyword>
<gene>
    <name evidence="4" type="ORF">AFUS01_LOCUS1250</name>
</gene>
<comment type="similarity">
    <text evidence="1">Belongs to the AB hydrolase superfamily. Lipase family.</text>
</comment>
<dbReference type="EMBL" id="CAJVCH010006985">
    <property type="protein sequence ID" value="CAG7659430.1"/>
    <property type="molecule type" value="Genomic_DNA"/>
</dbReference>
<protein>
    <recommendedName>
        <fullName evidence="3">Lipase domain-containing protein</fullName>
    </recommendedName>
</protein>
<dbReference type="AlphaFoldDB" id="A0A8J2NLZ7"/>
<dbReference type="InterPro" id="IPR033906">
    <property type="entry name" value="Lipase_N"/>
</dbReference>
<evidence type="ECO:0000313" key="5">
    <source>
        <dbReference type="Proteomes" id="UP000708208"/>
    </source>
</evidence>
<dbReference type="Proteomes" id="UP000708208">
    <property type="component" value="Unassembled WGS sequence"/>
</dbReference>
<dbReference type="OrthoDB" id="199913at2759"/>
<keyword evidence="5" id="KW-1185">Reference proteome</keyword>
<name>A0A8J2NLZ7_9HEXA</name>
<dbReference type="PANTHER" id="PTHR11610">
    <property type="entry name" value="LIPASE"/>
    <property type="match status" value="1"/>
</dbReference>
<dbReference type="GO" id="GO:0016042">
    <property type="term" value="P:lipid catabolic process"/>
    <property type="evidence" value="ECO:0007669"/>
    <property type="project" value="TreeGrafter"/>
</dbReference>
<dbReference type="Pfam" id="PF00151">
    <property type="entry name" value="Lipase"/>
    <property type="match status" value="1"/>
</dbReference>
<dbReference type="GO" id="GO:0017171">
    <property type="term" value="F:serine hydrolase activity"/>
    <property type="evidence" value="ECO:0007669"/>
    <property type="project" value="TreeGrafter"/>
</dbReference>
<evidence type="ECO:0000256" key="2">
    <source>
        <dbReference type="SAM" id="SignalP"/>
    </source>
</evidence>
<evidence type="ECO:0000259" key="3">
    <source>
        <dbReference type="Pfam" id="PF00151"/>
    </source>
</evidence>
<dbReference type="InterPro" id="IPR000734">
    <property type="entry name" value="TAG_lipase"/>
</dbReference>
<reference evidence="4" key="1">
    <citation type="submission" date="2021-06" db="EMBL/GenBank/DDBJ databases">
        <authorList>
            <person name="Hodson N. C."/>
            <person name="Mongue J. A."/>
            <person name="Jaron S. K."/>
        </authorList>
    </citation>
    <scope>NUCLEOTIDE SEQUENCE</scope>
</reference>
<feature type="chain" id="PRO_5035201563" description="Lipase domain-containing protein" evidence="2">
    <location>
        <begin position="17"/>
        <end position="369"/>
    </location>
</feature>
<feature type="domain" description="Lipase" evidence="3">
    <location>
        <begin position="74"/>
        <end position="367"/>
    </location>
</feature>
<evidence type="ECO:0000313" key="4">
    <source>
        <dbReference type="EMBL" id="CAG7659430.1"/>
    </source>
</evidence>
<dbReference type="GO" id="GO:0005615">
    <property type="term" value="C:extracellular space"/>
    <property type="evidence" value="ECO:0007669"/>
    <property type="project" value="TreeGrafter"/>
</dbReference>
<dbReference type="PANTHER" id="PTHR11610:SF173">
    <property type="entry name" value="LIPASE DOMAIN-CONTAINING PROTEIN-RELATED"/>
    <property type="match status" value="1"/>
</dbReference>
<accession>A0A8J2NLZ7</accession>
<organism evidence="4 5">
    <name type="scientific">Allacma fusca</name>
    <dbReference type="NCBI Taxonomy" id="39272"/>
    <lineage>
        <taxon>Eukaryota</taxon>
        <taxon>Metazoa</taxon>
        <taxon>Ecdysozoa</taxon>
        <taxon>Arthropoda</taxon>
        <taxon>Hexapoda</taxon>
        <taxon>Collembola</taxon>
        <taxon>Symphypleona</taxon>
        <taxon>Sminthuridae</taxon>
        <taxon>Allacma</taxon>
    </lineage>
</organism>
<evidence type="ECO:0000256" key="1">
    <source>
        <dbReference type="RuleBase" id="RU004262"/>
    </source>
</evidence>
<feature type="signal peptide" evidence="2">
    <location>
        <begin position="1"/>
        <end position="16"/>
    </location>
</feature>
<dbReference type="GO" id="GO:0016298">
    <property type="term" value="F:lipase activity"/>
    <property type="evidence" value="ECO:0007669"/>
    <property type="project" value="InterPro"/>
</dbReference>
<dbReference type="CDD" id="cd00707">
    <property type="entry name" value="Pancreat_lipase_like"/>
    <property type="match status" value="1"/>
</dbReference>
<sequence length="369" mass="41352">MKPLWFLFLFLGTSHAFLGINFGKLFGWFESAKTTYDKYKLEALQQWNSANFASVFGNKLLQTAIEYNPNFRVGTRDVKFYLYTKQNPTDAVEIWEDSQVLTKTYFDVKAPVKIICHGFLSSYKSGPGQTIAPMYLQHMYDVNVIVIDWSSLSGIFTKGSSLKDLKNDIYFPPAKYTESVGRFTASLVDFLVGQGTSLKNIHLIGHSLGAHAMGWAGRSVQVGKIPRITALDPAAPCFENNLASTCIEGNYVPIGTSDADFVDAIHTHGRFYGYTLPIGHVDFYPNGGMTQPGCKYLQFGTCSHSRSIDLYAETISPSSRLIGQKCSSWEDYEKQKCNSYEYAKMGEFCPWTSRGTYFLSTKDKPPFAV</sequence>
<dbReference type="InterPro" id="IPR013818">
    <property type="entry name" value="Lipase"/>
</dbReference>
<proteinExistence type="inferred from homology"/>
<comment type="caution">
    <text evidence="4">The sequence shown here is derived from an EMBL/GenBank/DDBJ whole genome shotgun (WGS) entry which is preliminary data.</text>
</comment>